<evidence type="ECO:0000259" key="1">
    <source>
        <dbReference type="PROSITE" id="PS51352"/>
    </source>
</evidence>
<dbReference type="Proteomes" id="UP001472677">
    <property type="component" value="Unassembled WGS sequence"/>
</dbReference>
<accession>A0ABR2CEL3</accession>
<dbReference type="SUPFAM" id="SSF52833">
    <property type="entry name" value="Thioredoxin-like"/>
    <property type="match status" value="1"/>
</dbReference>
<dbReference type="InterPro" id="IPR036249">
    <property type="entry name" value="Thioredoxin-like_sf"/>
</dbReference>
<dbReference type="EMBL" id="JBBPBM010000056">
    <property type="protein sequence ID" value="KAK8517361.1"/>
    <property type="molecule type" value="Genomic_DNA"/>
</dbReference>
<evidence type="ECO:0000313" key="2">
    <source>
        <dbReference type="EMBL" id="KAK8517361.1"/>
    </source>
</evidence>
<dbReference type="CDD" id="cd02947">
    <property type="entry name" value="TRX_family"/>
    <property type="match status" value="1"/>
</dbReference>
<proteinExistence type="predicted"/>
<sequence length="156" mass="17615">MTRGPYEIVKTKPNQMGGPSFSYLAARKKEMEAQQEQHNKSRVVKVDSLQSWDFYFNQATNQGCPIVVHFTASWCMPSVAMNPFFEELASTFPDVLFLTVDVDDVKEVATRMEVKAMPTFLLMKEGTVADKLVGANPVEMKKRVDEFVQSIRVNAA</sequence>
<dbReference type="PANTHER" id="PTHR10438">
    <property type="entry name" value="THIOREDOXIN"/>
    <property type="match status" value="1"/>
</dbReference>
<dbReference type="Gene3D" id="3.40.30.10">
    <property type="entry name" value="Glutaredoxin"/>
    <property type="match status" value="1"/>
</dbReference>
<dbReference type="PROSITE" id="PS51352">
    <property type="entry name" value="THIOREDOXIN_2"/>
    <property type="match status" value="1"/>
</dbReference>
<dbReference type="InterPro" id="IPR013766">
    <property type="entry name" value="Thioredoxin_domain"/>
</dbReference>
<dbReference type="Pfam" id="PF00085">
    <property type="entry name" value="Thioredoxin"/>
    <property type="match status" value="1"/>
</dbReference>
<evidence type="ECO:0000313" key="3">
    <source>
        <dbReference type="Proteomes" id="UP001472677"/>
    </source>
</evidence>
<organism evidence="2 3">
    <name type="scientific">Hibiscus sabdariffa</name>
    <name type="common">roselle</name>
    <dbReference type="NCBI Taxonomy" id="183260"/>
    <lineage>
        <taxon>Eukaryota</taxon>
        <taxon>Viridiplantae</taxon>
        <taxon>Streptophyta</taxon>
        <taxon>Embryophyta</taxon>
        <taxon>Tracheophyta</taxon>
        <taxon>Spermatophyta</taxon>
        <taxon>Magnoliopsida</taxon>
        <taxon>eudicotyledons</taxon>
        <taxon>Gunneridae</taxon>
        <taxon>Pentapetalae</taxon>
        <taxon>rosids</taxon>
        <taxon>malvids</taxon>
        <taxon>Malvales</taxon>
        <taxon>Malvaceae</taxon>
        <taxon>Malvoideae</taxon>
        <taxon>Hibiscus</taxon>
    </lineage>
</organism>
<dbReference type="PANTHER" id="PTHR10438:SF433">
    <property type="entry name" value="THIOREDOXIN-LIKE PROTEIN CXXS1"/>
    <property type="match status" value="1"/>
</dbReference>
<comment type="caution">
    <text evidence="2">The sequence shown here is derived from an EMBL/GenBank/DDBJ whole genome shotgun (WGS) entry which is preliminary data.</text>
</comment>
<dbReference type="InterPro" id="IPR050620">
    <property type="entry name" value="Thioredoxin_H-type-like"/>
</dbReference>
<protein>
    <recommendedName>
        <fullName evidence="1">Thioredoxin domain-containing protein</fullName>
    </recommendedName>
</protein>
<feature type="domain" description="Thioredoxin" evidence="1">
    <location>
        <begin position="22"/>
        <end position="149"/>
    </location>
</feature>
<reference evidence="2 3" key="1">
    <citation type="journal article" date="2024" name="G3 (Bethesda)">
        <title>Genome assembly of Hibiscus sabdariffa L. provides insights into metabolisms of medicinal natural products.</title>
        <authorList>
            <person name="Kim T."/>
        </authorList>
    </citation>
    <scope>NUCLEOTIDE SEQUENCE [LARGE SCALE GENOMIC DNA]</scope>
    <source>
        <strain evidence="2">TK-2024</strain>
        <tissue evidence="2">Old leaves</tissue>
    </source>
</reference>
<name>A0ABR2CEL3_9ROSI</name>
<keyword evidence="3" id="KW-1185">Reference proteome</keyword>
<gene>
    <name evidence="2" type="ORF">V6N12_032553</name>
</gene>